<keyword evidence="1" id="KW-0472">Membrane</keyword>
<dbReference type="Proteomes" id="UP000265663">
    <property type="component" value="Unassembled WGS sequence"/>
</dbReference>
<feature type="domain" description="DUF2470" evidence="2">
    <location>
        <begin position="7"/>
        <end position="66"/>
    </location>
</feature>
<organism evidence="3 4">
    <name type="scientific">Pyrenophora seminiperda CCB06</name>
    <dbReference type="NCBI Taxonomy" id="1302712"/>
    <lineage>
        <taxon>Eukaryota</taxon>
        <taxon>Fungi</taxon>
        <taxon>Dikarya</taxon>
        <taxon>Ascomycota</taxon>
        <taxon>Pezizomycotina</taxon>
        <taxon>Dothideomycetes</taxon>
        <taxon>Pleosporomycetidae</taxon>
        <taxon>Pleosporales</taxon>
        <taxon>Pleosporineae</taxon>
        <taxon>Pleosporaceae</taxon>
        <taxon>Pyrenophora</taxon>
    </lineage>
</organism>
<gene>
    <name evidence="3" type="ORF">GMOD_00003299</name>
</gene>
<proteinExistence type="predicted"/>
<keyword evidence="4" id="KW-1185">Reference proteome</keyword>
<sequence>MTLTSLIRRYVEAYASQSMFQSRKAQMIDLDVNQMVISSGDDQRSVIAFDPPMKSLREVRERVVQLDQDALQILGRSDISITTFIPTYTNPAHLGLFIVCSLCFLLFPRQANWQPGSLLYDNVLYHVPRFANFVAKVGWTIFVFMVPIHATECVIMARKLARHGCTFLDAVWWKWVGTCFIEGVASFARLNALIEEKRKEKAAKTH</sequence>
<feature type="transmembrane region" description="Helical" evidence="1">
    <location>
        <begin position="92"/>
        <end position="110"/>
    </location>
</feature>
<dbReference type="PANTHER" id="PTHR37783:SF1">
    <property type="entry name" value="MEMBRANE PROTEIN, PUTATIVE (AFU_ORTHOLOGUE AFUA_1G04315)-RELATED"/>
    <property type="match status" value="1"/>
</dbReference>
<evidence type="ECO:0000313" key="4">
    <source>
        <dbReference type="Proteomes" id="UP000265663"/>
    </source>
</evidence>
<name>A0A3M7MIG5_9PLEO</name>
<dbReference type="OrthoDB" id="5553410at2759"/>
<dbReference type="Gene3D" id="3.20.180.10">
    <property type="entry name" value="PNP-oxidase-like"/>
    <property type="match status" value="1"/>
</dbReference>
<dbReference type="PANTHER" id="PTHR37783">
    <property type="entry name" value="MEMBRANE PROTEIN, PUTATIVE (AFU_ORTHOLOGUE AFUA_1G04315)-RELATED"/>
    <property type="match status" value="1"/>
</dbReference>
<dbReference type="InterPro" id="IPR019595">
    <property type="entry name" value="DUF2470"/>
</dbReference>
<dbReference type="Pfam" id="PF10615">
    <property type="entry name" value="DUF2470"/>
    <property type="match status" value="1"/>
</dbReference>
<evidence type="ECO:0000259" key="2">
    <source>
        <dbReference type="Pfam" id="PF10615"/>
    </source>
</evidence>
<dbReference type="InterPro" id="IPR037119">
    <property type="entry name" value="Haem_oxidase_HugZ-like_sf"/>
</dbReference>
<keyword evidence="1" id="KW-1133">Transmembrane helix</keyword>
<accession>A0A3M7MIG5</accession>
<evidence type="ECO:0000256" key="1">
    <source>
        <dbReference type="SAM" id="Phobius"/>
    </source>
</evidence>
<dbReference type="AlphaFoldDB" id="A0A3M7MIG5"/>
<dbReference type="EMBL" id="KE747844">
    <property type="protein sequence ID" value="RMZ74283.1"/>
    <property type="molecule type" value="Genomic_DNA"/>
</dbReference>
<feature type="transmembrane region" description="Helical" evidence="1">
    <location>
        <begin position="130"/>
        <end position="150"/>
    </location>
</feature>
<keyword evidence="1" id="KW-0812">Transmembrane</keyword>
<reference evidence="3 4" key="1">
    <citation type="journal article" date="2014" name="PLoS ONE">
        <title>De novo Genome Assembly of the Fungal Plant Pathogen Pyrenophora semeniperda.</title>
        <authorList>
            <person name="Soliai M.M."/>
            <person name="Meyer S.E."/>
            <person name="Udall J.A."/>
            <person name="Elzinga D.E."/>
            <person name="Hermansen R.A."/>
            <person name="Bodily P.M."/>
            <person name="Hart A.A."/>
            <person name="Coleman C.E."/>
        </authorList>
    </citation>
    <scope>NUCLEOTIDE SEQUENCE [LARGE SCALE GENOMIC DNA]</scope>
    <source>
        <strain evidence="3 4">CCB06</strain>
        <tissue evidence="3">Mycelium</tissue>
    </source>
</reference>
<evidence type="ECO:0000313" key="3">
    <source>
        <dbReference type="EMBL" id="RMZ74283.1"/>
    </source>
</evidence>
<protein>
    <submittedName>
        <fullName evidence="3">Integral membrane</fullName>
    </submittedName>
</protein>